<gene>
    <name evidence="2" type="ORF">IMSHALPRED_009854</name>
</gene>
<name>A0A8H3G2Z6_9LECA</name>
<comment type="caution">
    <text evidence="2">The sequence shown here is derived from an EMBL/GenBank/DDBJ whole genome shotgun (WGS) entry which is preliminary data.</text>
</comment>
<evidence type="ECO:0000256" key="1">
    <source>
        <dbReference type="SAM" id="SignalP"/>
    </source>
</evidence>
<dbReference type="AlphaFoldDB" id="A0A8H3G2Z6"/>
<keyword evidence="3" id="KW-1185">Reference proteome</keyword>
<evidence type="ECO:0000313" key="2">
    <source>
        <dbReference type="EMBL" id="CAF9934830.1"/>
    </source>
</evidence>
<keyword evidence="1" id="KW-0732">Signal</keyword>
<sequence>MHHLHRRSSAHLCFFIVLVALASSAPTQQSAFFHLPDAATPDLSSVALLQQPPNNSSIAATKITPRVNTSDYSIPESAPSLPSNLTSTGGVTNEAGIWDISLTLSLDLDIGIWRLSPEKVLDTLEAAENVVGKKPAAALLEEKFTQRTGSRLTGLIFEVWPDTKDEWKLSWGDVGEVLGEERGLPRFFRETGEWRNVDFQIVHQERGVLGEGWIRKWYMLDDGRNGTGLETG</sequence>
<dbReference type="OrthoDB" id="5385660at2759"/>
<feature type="signal peptide" evidence="1">
    <location>
        <begin position="1"/>
        <end position="24"/>
    </location>
</feature>
<proteinExistence type="predicted"/>
<organism evidence="2 3">
    <name type="scientific">Imshaugia aleurites</name>
    <dbReference type="NCBI Taxonomy" id="172621"/>
    <lineage>
        <taxon>Eukaryota</taxon>
        <taxon>Fungi</taxon>
        <taxon>Dikarya</taxon>
        <taxon>Ascomycota</taxon>
        <taxon>Pezizomycotina</taxon>
        <taxon>Lecanoromycetes</taxon>
        <taxon>OSLEUM clade</taxon>
        <taxon>Lecanoromycetidae</taxon>
        <taxon>Lecanorales</taxon>
        <taxon>Lecanorineae</taxon>
        <taxon>Parmeliaceae</taxon>
        <taxon>Imshaugia</taxon>
    </lineage>
</organism>
<protein>
    <submittedName>
        <fullName evidence="2">Uncharacterized protein</fullName>
    </submittedName>
</protein>
<dbReference type="Proteomes" id="UP000664534">
    <property type="component" value="Unassembled WGS sequence"/>
</dbReference>
<accession>A0A8H3G2Z6</accession>
<feature type="chain" id="PRO_5034331024" evidence="1">
    <location>
        <begin position="25"/>
        <end position="232"/>
    </location>
</feature>
<dbReference type="EMBL" id="CAJPDT010000079">
    <property type="protein sequence ID" value="CAF9934830.1"/>
    <property type="molecule type" value="Genomic_DNA"/>
</dbReference>
<evidence type="ECO:0000313" key="3">
    <source>
        <dbReference type="Proteomes" id="UP000664534"/>
    </source>
</evidence>
<reference evidence="2" key="1">
    <citation type="submission" date="2021-03" db="EMBL/GenBank/DDBJ databases">
        <authorList>
            <person name="Tagirdzhanova G."/>
        </authorList>
    </citation>
    <scope>NUCLEOTIDE SEQUENCE</scope>
</reference>